<evidence type="ECO:0000313" key="3">
    <source>
        <dbReference type="Proteomes" id="UP000326936"/>
    </source>
</evidence>
<dbReference type="KEGG" id="vaq:FIV01_15550"/>
<dbReference type="GO" id="GO:0016747">
    <property type="term" value="F:acyltransferase activity, transferring groups other than amino-acyl groups"/>
    <property type="evidence" value="ECO:0007669"/>
    <property type="project" value="InterPro"/>
</dbReference>
<feature type="domain" description="N-acetyltransferase" evidence="1">
    <location>
        <begin position="2"/>
        <end position="154"/>
    </location>
</feature>
<accession>A0A5P9CP95</accession>
<dbReference type="EMBL" id="CP045351">
    <property type="protein sequence ID" value="QFT27803.1"/>
    <property type="molecule type" value="Genomic_DNA"/>
</dbReference>
<name>A0A5P9CP95_9VIBR</name>
<dbReference type="Gene3D" id="3.40.630.30">
    <property type="match status" value="1"/>
</dbReference>
<dbReference type="AlphaFoldDB" id="A0A5P9CP95"/>
<dbReference type="PANTHER" id="PTHR43451:SF1">
    <property type="entry name" value="ACETYLTRANSFERASE"/>
    <property type="match status" value="1"/>
</dbReference>
<reference evidence="2 3" key="1">
    <citation type="submission" date="2019-10" db="EMBL/GenBank/DDBJ databases">
        <title>Complete genome sequence of Vibrio sp. strain THAF100, isolated from non-filtered water from the water column of tank 6 of a marine aquarium containing stony-coral fragments. Water maintained at 26 degree C.</title>
        <authorList>
            <person name="Ruckert C."/>
            <person name="Franco A."/>
            <person name="Kalinowski J."/>
            <person name="Glaeser S."/>
        </authorList>
    </citation>
    <scope>NUCLEOTIDE SEQUENCE [LARGE SCALE GENOMIC DNA]</scope>
    <source>
        <strain evidence="2 3">THAF100</strain>
        <plasmid evidence="3">pthaf100_a</plasmid>
    </source>
</reference>
<organism evidence="2 3">
    <name type="scientific">Vibrio aquimaris</name>
    <dbReference type="NCBI Taxonomy" id="2587862"/>
    <lineage>
        <taxon>Bacteria</taxon>
        <taxon>Pseudomonadati</taxon>
        <taxon>Pseudomonadota</taxon>
        <taxon>Gammaproteobacteria</taxon>
        <taxon>Vibrionales</taxon>
        <taxon>Vibrionaceae</taxon>
        <taxon>Vibrio</taxon>
    </lineage>
</organism>
<dbReference type="InterPro" id="IPR052564">
    <property type="entry name" value="N-acetyltrans/Recomb-assoc"/>
</dbReference>
<dbReference type="OrthoDB" id="9789605at2"/>
<dbReference type="PANTHER" id="PTHR43451">
    <property type="entry name" value="ACETYLTRANSFERASE (GNAT) FAMILY PROTEIN"/>
    <property type="match status" value="1"/>
</dbReference>
<proteinExistence type="predicted"/>
<dbReference type="InterPro" id="IPR016181">
    <property type="entry name" value="Acyl_CoA_acyltransferase"/>
</dbReference>
<keyword evidence="2" id="KW-0614">Plasmid</keyword>
<dbReference type="SUPFAM" id="SSF55729">
    <property type="entry name" value="Acyl-CoA N-acyltransferases (Nat)"/>
    <property type="match status" value="1"/>
</dbReference>
<keyword evidence="3" id="KW-1185">Reference proteome</keyword>
<dbReference type="InterPro" id="IPR000182">
    <property type="entry name" value="GNAT_dom"/>
</dbReference>
<dbReference type="CDD" id="cd04301">
    <property type="entry name" value="NAT_SF"/>
    <property type="match status" value="1"/>
</dbReference>
<protein>
    <submittedName>
        <fullName evidence="2">Acetyltransferase (GNAT) family protein</fullName>
    </submittedName>
</protein>
<dbReference type="Proteomes" id="UP000326936">
    <property type="component" value="Plasmid pTHAF100_a"/>
</dbReference>
<dbReference type="PROSITE" id="PS51186">
    <property type="entry name" value="GNAT"/>
    <property type="match status" value="1"/>
</dbReference>
<dbReference type="Pfam" id="PF13673">
    <property type="entry name" value="Acetyltransf_10"/>
    <property type="match status" value="1"/>
</dbReference>
<dbReference type="RefSeq" id="WP_152431886.1">
    <property type="nucleotide sequence ID" value="NZ_CBCSDK010000010.1"/>
</dbReference>
<evidence type="ECO:0000259" key="1">
    <source>
        <dbReference type="PROSITE" id="PS51186"/>
    </source>
</evidence>
<sequence>MIRFIQAEVKHAQPISELIQALAKKYVCPTCDESFHETLLGSMTSQSIKDYIQSGYQYHIAIDPESNIIAVIGMRDSNHLYHLFVSDDYQGQGIARKLWEMAKSASLRQTRHTHFTVNSAVNAEHVYKNFGFKRIAGVRTREGMVDVPMRLDLSENV</sequence>
<geneLocation type="plasmid" evidence="3">
    <name>pthaf100_a</name>
</geneLocation>
<gene>
    <name evidence="2" type="ORF">FIV01_15550</name>
</gene>
<evidence type="ECO:0000313" key="2">
    <source>
        <dbReference type="EMBL" id="QFT27803.1"/>
    </source>
</evidence>
<keyword evidence="2" id="KW-0808">Transferase</keyword>